<dbReference type="GO" id="GO:0097163">
    <property type="term" value="F:sulfur carrier activity"/>
    <property type="evidence" value="ECO:0007669"/>
    <property type="project" value="TreeGrafter"/>
</dbReference>
<dbReference type="EMBL" id="QJSU01000004">
    <property type="protein sequence ID" value="PYE39260.1"/>
    <property type="molecule type" value="Genomic_DNA"/>
</dbReference>
<keyword evidence="3" id="KW-0963">Cytoplasm</keyword>
<dbReference type="PANTHER" id="PTHR34874">
    <property type="entry name" value="PROTEIN YCHN"/>
    <property type="match status" value="1"/>
</dbReference>
<dbReference type="GO" id="GO:1990228">
    <property type="term" value="C:sulfurtransferase complex"/>
    <property type="evidence" value="ECO:0007669"/>
    <property type="project" value="TreeGrafter"/>
</dbReference>
<protein>
    <submittedName>
        <fullName evidence="5">tRNA 2-thiouridine synthesizing protein D</fullName>
    </submittedName>
</protein>
<dbReference type="InterPro" id="IPR017463">
    <property type="entry name" value="Sulphur_relay_TusD/DsrE"/>
</dbReference>
<dbReference type="OrthoDB" id="9787483at2"/>
<dbReference type="PANTHER" id="PTHR34874:SF3">
    <property type="entry name" value="SULFURTRANSFERASE TUSD"/>
    <property type="match status" value="1"/>
</dbReference>
<comment type="similarity">
    <text evidence="2">Belongs to the DsrE/TusD family.</text>
</comment>
<accession>A0A2V4V311</accession>
<evidence type="ECO:0000313" key="5">
    <source>
        <dbReference type="EMBL" id="PYE39260.1"/>
    </source>
</evidence>
<name>A0A2V4V311_9GAMM</name>
<reference evidence="5 6" key="1">
    <citation type="submission" date="2018-06" db="EMBL/GenBank/DDBJ databases">
        <title>Genomic Encyclopedia of Type Strains, Phase III (KMG-III): the genomes of soil and plant-associated and newly described type strains.</title>
        <authorList>
            <person name="Whitman W."/>
        </authorList>
    </citation>
    <scope>NUCLEOTIDE SEQUENCE [LARGE SCALE GENOMIC DNA]</scope>
    <source>
        <strain evidence="5 6">CECT 5889</strain>
    </source>
</reference>
<dbReference type="Pfam" id="PF02635">
    <property type="entry name" value="DsrE"/>
    <property type="match status" value="1"/>
</dbReference>
<dbReference type="Proteomes" id="UP000247746">
    <property type="component" value="Unassembled WGS sequence"/>
</dbReference>
<evidence type="ECO:0000256" key="2">
    <source>
        <dbReference type="ARBA" id="ARBA00007067"/>
    </source>
</evidence>
<gene>
    <name evidence="5" type="ORF">DFP82_10472</name>
</gene>
<dbReference type="SUPFAM" id="SSF75169">
    <property type="entry name" value="DsrEFH-like"/>
    <property type="match status" value="1"/>
</dbReference>
<evidence type="ECO:0000256" key="3">
    <source>
        <dbReference type="ARBA" id="ARBA00022490"/>
    </source>
</evidence>
<dbReference type="AlphaFoldDB" id="A0A2V4V311"/>
<dbReference type="InterPro" id="IPR003787">
    <property type="entry name" value="Sulphur_relay_DsrE/F-like"/>
</dbReference>
<proteinExistence type="inferred from homology"/>
<dbReference type="RefSeq" id="WP_110922922.1">
    <property type="nucleotide sequence ID" value="NZ_QJSU01000004.1"/>
</dbReference>
<dbReference type="GO" id="GO:0016783">
    <property type="term" value="F:sulfurtransferase activity"/>
    <property type="evidence" value="ECO:0007669"/>
    <property type="project" value="InterPro"/>
</dbReference>
<keyword evidence="4" id="KW-0808">Transferase</keyword>
<sequence>MTTMPPLLLITADPSHPLGSLALRYARAYLKNTSNEENTNSSETLNVFFYGDAAHTANRLRWQSAEQVDLTKEWQNLAEQYQLSLPVCVSTALSRGISDTDNSSRHQLNGDNLATGFSLVGLSELAMMMQEDCRLIQF</sequence>
<dbReference type="NCBIfam" id="TIGR03012">
    <property type="entry name" value="sulf_tusD_dsrE"/>
    <property type="match status" value="1"/>
</dbReference>
<evidence type="ECO:0000256" key="4">
    <source>
        <dbReference type="ARBA" id="ARBA00022679"/>
    </source>
</evidence>
<keyword evidence="6" id="KW-1185">Reference proteome</keyword>
<dbReference type="InterPro" id="IPR027396">
    <property type="entry name" value="DsrEFH-like"/>
</dbReference>
<evidence type="ECO:0000256" key="1">
    <source>
        <dbReference type="ARBA" id="ARBA00004496"/>
    </source>
</evidence>
<organism evidence="5 6">
    <name type="scientific">Psychrobacter fozii</name>
    <dbReference type="NCBI Taxonomy" id="198480"/>
    <lineage>
        <taxon>Bacteria</taxon>
        <taxon>Pseudomonadati</taxon>
        <taxon>Pseudomonadota</taxon>
        <taxon>Gammaproteobacteria</taxon>
        <taxon>Moraxellales</taxon>
        <taxon>Moraxellaceae</taxon>
        <taxon>Psychrobacter</taxon>
    </lineage>
</organism>
<comment type="caution">
    <text evidence="5">The sequence shown here is derived from an EMBL/GenBank/DDBJ whole genome shotgun (WGS) entry which is preliminary data.</text>
</comment>
<comment type="subcellular location">
    <subcellularLocation>
        <location evidence="1">Cytoplasm</location>
    </subcellularLocation>
</comment>
<dbReference type="Gene3D" id="3.40.1260.10">
    <property type="entry name" value="DsrEFH-like"/>
    <property type="match status" value="1"/>
</dbReference>
<dbReference type="GO" id="GO:0002143">
    <property type="term" value="P:tRNA wobble position uridine thiolation"/>
    <property type="evidence" value="ECO:0007669"/>
    <property type="project" value="TreeGrafter"/>
</dbReference>
<evidence type="ECO:0000313" key="6">
    <source>
        <dbReference type="Proteomes" id="UP000247746"/>
    </source>
</evidence>